<comment type="similarity">
    <text evidence="2 5">Belongs to the Nudix hydrolase family.</text>
</comment>
<comment type="cofactor">
    <cofactor evidence="1">
        <name>Mg(2+)</name>
        <dbReference type="ChEBI" id="CHEBI:18420"/>
    </cofactor>
</comment>
<organism evidence="8 9">
    <name type="scientific">Streptomyces stelliscabiei</name>
    <dbReference type="NCBI Taxonomy" id="146820"/>
    <lineage>
        <taxon>Bacteria</taxon>
        <taxon>Bacillati</taxon>
        <taxon>Actinomycetota</taxon>
        <taxon>Actinomycetes</taxon>
        <taxon>Kitasatosporales</taxon>
        <taxon>Streptomycetaceae</taxon>
        <taxon>Streptomyces</taxon>
    </lineage>
</organism>
<sequence>MLLTPLRTAEDGTVPGPLLTELTALYASHRDFYALSGDFPDANDIRPEQVAAALSVELADPEAEILLARDAGEDRETGRGGEGRLVGVAITLARHPDPADPDPWIGLLLVDATAQRRGYGSQLASLVEERFRRAGRTAVRLAVLDNNPGGLAFWTALGYEVVERRRDRQLGRPCVVLRKTLRTARQAARVAVLDPDGAVFLFEYHNEEVGSHWALPGGGLEAGERPREGALRELREETGWTDVEPDAFLHTWTHDFTRAGVPVRQHDHMYVARGPRREPVGGLLAAARAEEGILSWRWWTRQELTEASGAVWPPELPRLLTEFEESERSPRRGD</sequence>
<evidence type="ECO:0000259" key="6">
    <source>
        <dbReference type="PROSITE" id="PS51186"/>
    </source>
</evidence>
<evidence type="ECO:0000313" key="8">
    <source>
        <dbReference type="EMBL" id="MBE1598217.1"/>
    </source>
</evidence>
<accession>A0A8I0P6S4</accession>
<dbReference type="AlphaFoldDB" id="A0A8I0P6S4"/>
<dbReference type="GO" id="GO:0016787">
    <property type="term" value="F:hydrolase activity"/>
    <property type="evidence" value="ECO:0007669"/>
    <property type="project" value="UniProtKB-KW"/>
</dbReference>
<evidence type="ECO:0000313" key="9">
    <source>
        <dbReference type="Proteomes" id="UP000629287"/>
    </source>
</evidence>
<dbReference type="InterPro" id="IPR016181">
    <property type="entry name" value="Acyl_CoA_acyltransferase"/>
</dbReference>
<evidence type="ECO:0000256" key="5">
    <source>
        <dbReference type="RuleBase" id="RU003476"/>
    </source>
</evidence>
<dbReference type="PROSITE" id="PS00893">
    <property type="entry name" value="NUDIX_BOX"/>
    <property type="match status" value="1"/>
</dbReference>
<dbReference type="CDD" id="cd04685">
    <property type="entry name" value="NUDIX_Hydrolase"/>
    <property type="match status" value="1"/>
</dbReference>
<dbReference type="GO" id="GO:0016747">
    <property type="term" value="F:acyltransferase activity, transferring groups other than amino-acyl groups"/>
    <property type="evidence" value="ECO:0007669"/>
    <property type="project" value="InterPro"/>
</dbReference>
<dbReference type="PRINTS" id="PR00502">
    <property type="entry name" value="NUDIXFAMILY"/>
</dbReference>
<dbReference type="InterPro" id="IPR000182">
    <property type="entry name" value="GNAT_dom"/>
</dbReference>
<evidence type="ECO:0000256" key="1">
    <source>
        <dbReference type="ARBA" id="ARBA00001946"/>
    </source>
</evidence>
<dbReference type="CDD" id="cd04301">
    <property type="entry name" value="NAT_SF"/>
    <property type="match status" value="1"/>
</dbReference>
<dbReference type="RefSeq" id="WP_046916790.1">
    <property type="nucleotide sequence ID" value="NZ_JADBGF010000001.1"/>
</dbReference>
<keyword evidence="3 5" id="KW-0378">Hydrolase</keyword>
<dbReference type="Proteomes" id="UP000629287">
    <property type="component" value="Unassembled WGS sequence"/>
</dbReference>
<evidence type="ECO:0000256" key="4">
    <source>
        <dbReference type="ARBA" id="ARBA00022842"/>
    </source>
</evidence>
<name>A0A8I0P6S4_9ACTN</name>
<dbReference type="InterPro" id="IPR015797">
    <property type="entry name" value="NUDIX_hydrolase-like_dom_sf"/>
</dbReference>
<dbReference type="Gene3D" id="3.90.79.10">
    <property type="entry name" value="Nucleoside Triphosphate Pyrophosphohydrolase"/>
    <property type="match status" value="1"/>
</dbReference>
<comment type="caution">
    <text evidence="8">The sequence shown here is derived from an EMBL/GenBank/DDBJ whole genome shotgun (WGS) entry which is preliminary data.</text>
</comment>
<dbReference type="EMBL" id="JADBGF010000001">
    <property type="protein sequence ID" value="MBE1598217.1"/>
    <property type="molecule type" value="Genomic_DNA"/>
</dbReference>
<evidence type="ECO:0000259" key="7">
    <source>
        <dbReference type="PROSITE" id="PS51462"/>
    </source>
</evidence>
<dbReference type="GeneID" id="86828893"/>
<gene>
    <name evidence="8" type="ORF">H4687_004346</name>
</gene>
<evidence type="ECO:0000256" key="2">
    <source>
        <dbReference type="ARBA" id="ARBA00005582"/>
    </source>
</evidence>
<proteinExistence type="inferred from homology"/>
<dbReference type="Pfam" id="PF00293">
    <property type="entry name" value="NUDIX"/>
    <property type="match status" value="1"/>
</dbReference>
<keyword evidence="4" id="KW-0460">Magnesium</keyword>
<dbReference type="SUPFAM" id="SSF55811">
    <property type="entry name" value="Nudix"/>
    <property type="match status" value="1"/>
</dbReference>
<dbReference type="InterPro" id="IPR020084">
    <property type="entry name" value="NUDIX_hydrolase_CS"/>
</dbReference>
<dbReference type="InterPro" id="IPR020476">
    <property type="entry name" value="Nudix_hydrolase"/>
</dbReference>
<keyword evidence="9" id="KW-1185">Reference proteome</keyword>
<evidence type="ECO:0000256" key="3">
    <source>
        <dbReference type="ARBA" id="ARBA00022801"/>
    </source>
</evidence>
<dbReference type="InterPro" id="IPR000086">
    <property type="entry name" value="NUDIX_hydrolase_dom"/>
</dbReference>
<dbReference type="OrthoDB" id="4458448at2"/>
<dbReference type="PROSITE" id="PS51462">
    <property type="entry name" value="NUDIX"/>
    <property type="match status" value="1"/>
</dbReference>
<feature type="domain" description="N-acetyltransferase" evidence="6">
    <location>
        <begin position="30"/>
        <end position="182"/>
    </location>
</feature>
<feature type="domain" description="Nudix hydrolase" evidence="7">
    <location>
        <begin position="183"/>
        <end position="324"/>
    </location>
</feature>
<dbReference type="Pfam" id="PF00583">
    <property type="entry name" value="Acetyltransf_1"/>
    <property type="match status" value="1"/>
</dbReference>
<dbReference type="PANTHER" id="PTHR43046">
    <property type="entry name" value="GDP-MANNOSE MANNOSYL HYDROLASE"/>
    <property type="match status" value="1"/>
</dbReference>
<reference evidence="8 9" key="1">
    <citation type="submission" date="2020-10" db="EMBL/GenBank/DDBJ databases">
        <title>Sequencing the genomes of 1000 actinobacteria strains.</title>
        <authorList>
            <person name="Klenk H.-P."/>
        </authorList>
    </citation>
    <scope>NUCLEOTIDE SEQUENCE [LARGE SCALE GENOMIC DNA]</scope>
    <source>
        <strain evidence="8 9">DSM 41803</strain>
    </source>
</reference>
<dbReference type="SUPFAM" id="SSF55729">
    <property type="entry name" value="Acyl-CoA N-acyltransferases (Nat)"/>
    <property type="match status" value="1"/>
</dbReference>
<protein>
    <submittedName>
        <fullName evidence="8">ADP-ribose pyrophosphatase YjhB (NUDIX family)/GNAT superfamily N-acetyltransferase</fullName>
    </submittedName>
</protein>
<keyword evidence="8" id="KW-0808">Transferase</keyword>
<dbReference type="Gene3D" id="3.40.630.30">
    <property type="match status" value="1"/>
</dbReference>
<dbReference type="PANTHER" id="PTHR43046:SF12">
    <property type="entry name" value="GDP-MANNOSE MANNOSYL HYDROLASE"/>
    <property type="match status" value="1"/>
</dbReference>
<dbReference type="PROSITE" id="PS51186">
    <property type="entry name" value="GNAT"/>
    <property type="match status" value="1"/>
</dbReference>